<evidence type="ECO:0000313" key="1">
    <source>
        <dbReference type="EMBL" id="JAD95301.1"/>
    </source>
</evidence>
<sequence>MRIRTFYLIASC</sequence>
<organism evidence="1">
    <name type="scientific">Arundo donax</name>
    <name type="common">Giant reed</name>
    <name type="synonym">Donax arundinaceus</name>
    <dbReference type="NCBI Taxonomy" id="35708"/>
    <lineage>
        <taxon>Eukaryota</taxon>
        <taxon>Viridiplantae</taxon>
        <taxon>Streptophyta</taxon>
        <taxon>Embryophyta</taxon>
        <taxon>Tracheophyta</taxon>
        <taxon>Spermatophyta</taxon>
        <taxon>Magnoliopsida</taxon>
        <taxon>Liliopsida</taxon>
        <taxon>Poales</taxon>
        <taxon>Poaceae</taxon>
        <taxon>PACMAD clade</taxon>
        <taxon>Arundinoideae</taxon>
        <taxon>Arundineae</taxon>
        <taxon>Arundo</taxon>
    </lineage>
</organism>
<accession>A0A0A9E5E2</accession>
<name>A0A0A9E5E2_ARUDO</name>
<dbReference type="EMBL" id="GBRH01202594">
    <property type="protein sequence ID" value="JAD95301.1"/>
    <property type="molecule type" value="Transcribed_RNA"/>
</dbReference>
<reference evidence="1" key="2">
    <citation type="journal article" date="2015" name="Data Brief">
        <title>Shoot transcriptome of the giant reed, Arundo donax.</title>
        <authorList>
            <person name="Barrero R.A."/>
            <person name="Guerrero F.D."/>
            <person name="Moolhuijzen P."/>
            <person name="Goolsby J.A."/>
            <person name="Tidwell J."/>
            <person name="Bellgard S.E."/>
            <person name="Bellgard M.I."/>
        </authorList>
    </citation>
    <scope>NUCLEOTIDE SEQUENCE</scope>
    <source>
        <tissue evidence="1">Shoot tissue taken approximately 20 cm above the soil surface</tissue>
    </source>
</reference>
<protein>
    <submittedName>
        <fullName evidence="1">Uncharacterized protein</fullName>
    </submittedName>
</protein>
<reference evidence="1" key="1">
    <citation type="submission" date="2014-09" db="EMBL/GenBank/DDBJ databases">
        <authorList>
            <person name="Magalhaes I.L.F."/>
            <person name="Oliveira U."/>
            <person name="Santos F.R."/>
            <person name="Vidigal T.H.D.A."/>
            <person name="Brescovit A.D."/>
            <person name="Santos A.J."/>
        </authorList>
    </citation>
    <scope>NUCLEOTIDE SEQUENCE</scope>
    <source>
        <tissue evidence="1">Shoot tissue taken approximately 20 cm above the soil surface</tissue>
    </source>
</reference>
<proteinExistence type="predicted"/>